<name>A0A7T8ERJ5_9CAUD</name>
<protein>
    <submittedName>
        <fullName evidence="1">Uncharacterized protein</fullName>
    </submittedName>
</protein>
<evidence type="ECO:0000313" key="1">
    <source>
        <dbReference type="EMBL" id="QQO91821.1"/>
    </source>
</evidence>
<evidence type="ECO:0000313" key="2">
    <source>
        <dbReference type="Proteomes" id="UP000595566"/>
    </source>
</evidence>
<sequence length="76" mass="8535">MGEQSIKGKWKVKGRKVAKPSSPMIGMVYEGTDKFFGKTIRGVLIEMFDQNDEAVLRTKDNKLVSVDKNSLKLVAF</sequence>
<dbReference type="EMBL" id="MW353175">
    <property type="protein sequence ID" value="QQO91821.1"/>
    <property type="molecule type" value="Genomic_DNA"/>
</dbReference>
<gene>
    <name evidence="1" type="ORF">immuto26A_142</name>
</gene>
<keyword evidence="2" id="KW-1185">Reference proteome</keyword>
<reference evidence="1 2" key="1">
    <citation type="submission" date="2020-12" db="EMBL/GenBank/DDBJ databases">
        <title>Dynamics of Baltic Sea phages driven by environmental changes.</title>
        <authorList>
            <person name="Hoetzinger M."/>
            <person name="Nilsson E."/>
            <person name="Holmfeldt K."/>
        </authorList>
    </citation>
    <scope>NUCLEOTIDE SEQUENCE [LARGE SCALE GENOMIC DNA]</scope>
</reference>
<dbReference type="Proteomes" id="UP000595566">
    <property type="component" value="Segment"/>
</dbReference>
<proteinExistence type="predicted"/>
<accession>A0A7T8ERJ5</accession>
<organism evidence="1 2">
    <name type="scientific">Flavobacterium phage vB_FspM_immuto_2-6A</name>
    <dbReference type="NCBI Taxonomy" id="2801477"/>
    <lineage>
        <taxon>Viruses</taxon>
        <taxon>Duplodnaviria</taxon>
        <taxon>Heunggongvirae</taxon>
        <taxon>Uroviricota</taxon>
        <taxon>Caudoviricetes</taxon>
        <taxon>Immutovirus</taxon>
        <taxon>Immutovirus immuto</taxon>
    </lineage>
</organism>